<comment type="caution">
    <text evidence="2">The sequence shown here is derived from an EMBL/GenBank/DDBJ whole genome shotgun (WGS) entry which is preliminary data.</text>
</comment>
<reference evidence="2 3" key="1">
    <citation type="submission" date="2015-03" db="EMBL/GenBank/DDBJ databases">
        <authorList>
            <consortium name="Pathogen Informatics"/>
            <person name="Murphy D."/>
        </authorList>
    </citation>
    <scope>NUCLEOTIDE SEQUENCE [LARGE SCALE GENOMIC DNA]</scope>
    <source>
        <strain evidence="2 3">IP08791</strain>
    </source>
</reference>
<protein>
    <submittedName>
        <fullName evidence="2">Uncharacterized protein</fullName>
    </submittedName>
</protein>
<proteinExistence type="predicted"/>
<dbReference type="EMBL" id="CQEH01000025">
    <property type="protein sequence ID" value="CNL66318.1"/>
    <property type="molecule type" value="Genomic_DNA"/>
</dbReference>
<dbReference type="Proteomes" id="UP000038647">
    <property type="component" value="Unassembled WGS sequence"/>
</dbReference>
<evidence type="ECO:0000313" key="2">
    <source>
        <dbReference type="EMBL" id="CNL66318.1"/>
    </source>
</evidence>
<evidence type="ECO:0000313" key="3">
    <source>
        <dbReference type="Proteomes" id="UP000038647"/>
    </source>
</evidence>
<feature type="region of interest" description="Disordered" evidence="1">
    <location>
        <begin position="1"/>
        <end position="22"/>
    </location>
</feature>
<feature type="compositionally biased region" description="Low complexity" evidence="1">
    <location>
        <begin position="1"/>
        <end position="17"/>
    </location>
</feature>
<name>A0ABM9T0E2_YERAL</name>
<evidence type="ECO:0000256" key="1">
    <source>
        <dbReference type="SAM" id="MobiDB-lite"/>
    </source>
</evidence>
<keyword evidence="3" id="KW-1185">Reference proteome</keyword>
<gene>
    <name evidence="2" type="ORF">ERS137966_03837</name>
</gene>
<accession>A0ABM9T0E2</accession>
<sequence>MSSDISISSVSVSSFHISDTKSSTEYRISLTNWQVFCDFFRSLVGVETSVHKLTRLHSRPKLTKAGP</sequence>
<organism evidence="2 3">
    <name type="scientific">Yersinia aldovae</name>
    <dbReference type="NCBI Taxonomy" id="29483"/>
    <lineage>
        <taxon>Bacteria</taxon>
        <taxon>Pseudomonadati</taxon>
        <taxon>Pseudomonadota</taxon>
        <taxon>Gammaproteobacteria</taxon>
        <taxon>Enterobacterales</taxon>
        <taxon>Yersiniaceae</taxon>
        <taxon>Yersinia</taxon>
    </lineage>
</organism>